<dbReference type="EMBL" id="BLLK01000022">
    <property type="protein sequence ID" value="GFH47043.1"/>
    <property type="molecule type" value="Genomic_DNA"/>
</dbReference>
<dbReference type="PANTHER" id="PTHR45661:SF3">
    <property type="entry name" value="IG-LIKE DOMAIN-CONTAINING PROTEIN"/>
    <property type="match status" value="1"/>
</dbReference>
<proteinExistence type="predicted"/>
<organism evidence="1 2">
    <name type="scientific">Chaetoceros tenuissimus</name>
    <dbReference type="NCBI Taxonomy" id="426638"/>
    <lineage>
        <taxon>Eukaryota</taxon>
        <taxon>Sar</taxon>
        <taxon>Stramenopiles</taxon>
        <taxon>Ochrophyta</taxon>
        <taxon>Bacillariophyta</taxon>
        <taxon>Coscinodiscophyceae</taxon>
        <taxon>Chaetocerotophycidae</taxon>
        <taxon>Chaetocerotales</taxon>
        <taxon>Chaetocerotaceae</taxon>
        <taxon>Chaetoceros</taxon>
    </lineage>
</organism>
<dbReference type="Pfam" id="PF13306">
    <property type="entry name" value="LRR_5"/>
    <property type="match status" value="1"/>
</dbReference>
<dbReference type="InterPro" id="IPR032675">
    <property type="entry name" value="LRR_dom_sf"/>
</dbReference>
<evidence type="ECO:0000313" key="2">
    <source>
        <dbReference type="Proteomes" id="UP001054902"/>
    </source>
</evidence>
<evidence type="ECO:0008006" key="3">
    <source>
        <dbReference type="Google" id="ProtNLM"/>
    </source>
</evidence>
<comment type="caution">
    <text evidence="1">The sequence shown here is derived from an EMBL/GenBank/DDBJ whole genome shotgun (WGS) entry which is preliminary data.</text>
</comment>
<dbReference type="AlphaFoldDB" id="A0AAD3H1V6"/>
<accession>A0AAD3H1V6</accession>
<dbReference type="Proteomes" id="UP001054902">
    <property type="component" value="Unassembled WGS sequence"/>
</dbReference>
<sequence length="183" mass="21015">MERFFGINEEGEPLIYDERERDSWQVVMVLPGVEVIPDNTFNGCFSLETVIMSETVRRIEDDAFAQCFYLKFVKLPRNLESIGWRAFWSCESLTSVFIPPSCRFIGREAFCDCKQLLILSISQNIRVGGLVFQNTALIGLFQLKLIKIVRMIETMMRKQSNGSNLSIMKMHTLFTALAPLTIL</sequence>
<gene>
    <name evidence="1" type="ORF">CTEN210_03518</name>
</gene>
<dbReference type="InterPro" id="IPR053139">
    <property type="entry name" value="Surface_bspA-like"/>
</dbReference>
<dbReference type="SUPFAM" id="SSF52058">
    <property type="entry name" value="L domain-like"/>
    <property type="match status" value="1"/>
</dbReference>
<reference evidence="1 2" key="1">
    <citation type="journal article" date="2021" name="Sci. Rep.">
        <title>The genome of the diatom Chaetoceros tenuissimus carries an ancient integrated fragment of an extant virus.</title>
        <authorList>
            <person name="Hongo Y."/>
            <person name="Kimura K."/>
            <person name="Takaki Y."/>
            <person name="Yoshida Y."/>
            <person name="Baba S."/>
            <person name="Kobayashi G."/>
            <person name="Nagasaki K."/>
            <person name="Hano T."/>
            <person name="Tomaru Y."/>
        </authorList>
    </citation>
    <scope>NUCLEOTIDE SEQUENCE [LARGE SCALE GENOMIC DNA]</scope>
    <source>
        <strain evidence="1 2">NIES-3715</strain>
    </source>
</reference>
<keyword evidence="2" id="KW-1185">Reference proteome</keyword>
<name>A0AAD3H1V6_9STRA</name>
<protein>
    <recommendedName>
        <fullName evidence="3">Leucine-rich repeat domain-containing protein</fullName>
    </recommendedName>
</protein>
<dbReference type="InterPro" id="IPR026906">
    <property type="entry name" value="LRR_5"/>
</dbReference>
<dbReference type="PANTHER" id="PTHR45661">
    <property type="entry name" value="SURFACE ANTIGEN"/>
    <property type="match status" value="1"/>
</dbReference>
<evidence type="ECO:0000313" key="1">
    <source>
        <dbReference type="EMBL" id="GFH47043.1"/>
    </source>
</evidence>
<dbReference type="Gene3D" id="3.80.10.10">
    <property type="entry name" value="Ribonuclease Inhibitor"/>
    <property type="match status" value="1"/>
</dbReference>